<gene>
    <name evidence="4" type="ORF">M9Y10_019030</name>
</gene>
<dbReference type="PANTHER" id="PTHR28570">
    <property type="entry name" value="ASPARTYL AMINOPEPTIDASE"/>
    <property type="match status" value="1"/>
</dbReference>
<dbReference type="InterPro" id="IPR001948">
    <property type="entry name" value="Peptidase_M18"/>
</dbReference>
<dbReference type="EMBL" id="JAPFFF010000027">
    <property type="protein sequence ID" value="KAK8847979.1"/>
    <property type="molecule type" value="Genomic_DNA"/>
</dbReference>
<accession>A0ABR2HK76</accession>
<dbReference type="EC" id="3.4.11.21" evidence="2"/>
<keyword evidence="3" id="KW-0479">Metal-binding</keyword>
<comment type="catalytic activity">
    <reaction evidence="1">
        <text>Release of an N-terminal aspartate or glutamate from a peptide, with a preference for aspartate.</text>
        <dbReference type="EC" id="3.4.11.21"/>
    </reaction>
</comment>
<dbReference type="Pfam" id="PF02127">
    <property type="entry name" value="Peptidase_M18"/>
    <property type="match status" value="2"/>
</dbReference>
<keyword evidence="3" id="KW-0482">Metalloprotease</keyword>
<dbReference type="SUPFAM" id="SSF101821">
    <property type="entry name" value="Aminopeptidase/glucanase lid domain"/>
    <property type="match status" value="1"/>
</dbReference>
<name>A0ABR2HK76_9EUKA</name>
<keyword evidence="3" id="KW-0031">Aminopeptidase</keyword>
<evidence type="ECO:0000313" key="5">
    <source>
        <dbReference type="Proteomes" id="UP001470230"/>
    </source>
</evidence>
<evidence type="ECO:0000313" key="4">
    <source>
        <dbReference type="EMBL" id="KAK8847979.1"/>
    </source>
</evidence>
<dbReference type="Gene3D" id="3.40.630.10">
    <property type="entry name" value="Zn peptidases"/>
    <property type="match status" value="2"/>
</dbReference>
<evidence type="ECO:0000256" key="3">
    <source>
        <dbReference type="RuleBase" id="RU004386"/>
    </source>
</evidence>
<evidence type="ECO:0000256" key="1">
    <source>
        <dbReference type="ARBA" id="ARBA00001335"/>
    </source>
</evidence>
<dbReference type="Proteomes" id="UP001470230">
    <property type="component" value="Unassembled WGS sequence"/>
</dbReference>
<organism evidence="4 5">
    <name type="scientific">Tritrichomonas musculus</name>
    <dbReference type="NCBI Taxonomy" id="1915356"/>
    <lineage>
        <taxon>Eukaryota</taxon>
        <taxon>Metamonada</taxon>
        <taxon>Parabasalia</taxon>
        <taxon>Tritrichomonadida</taxon>
        <taxon>Tritrichomonadidae</taxon>
        <taxon>Tritrichomonas</taxon>
    </lineage>
</organism>
<protein>
    <recommendedName>
        <fullName evidence="2">aspartyl aminopeptidase</fullName>
        <ecNumber evidence="2">3.4.11.21</ecNumber>
    </recommendedName>
</protein>
<comment type="similarity">
    <text evidence="3">Belongs to the peptidase M18 family.</text>
</comment>
<comment type="caution">
    <text evidence="4">The sequence shown here is derived from an EMBL/GenBank/DDBJ whole genome shotgun (WGS) entry which is preliminary data.</text>
</comment>
<dbReference type="PRINTS" id="PR00932">
    <property type="entry name" value="AMINO1PTASE"/>
</dbReference>
<keyword evidence="5" id="KW-1185">Reference proteome</keyword>
<evidence type="ECO:0000256" key="2">
    <source>
        <dbReference type="ARBA" id="ARBA00011965"/>
    </source>
</evidence>
<keyword evidence="3" id="KW-0862">Zinc</keyword>
<reference evidence="4 5" key="1">
    <citation type="submission" date="2024-04" db="EMBL/GenBank/DDBJ databases">
        <title>Tritrichomonas musculus Genome.</title>
        <authorList>
            <person name="Alves-Ferreira E."/>
            <person name="Grigg M."/>
            <person name="Lorenzi H."/>
            <person name="Galac M."/>
        </authorList>
    </citation>
    <scope>NUCLEOTIDE SEQUENCE [LARGE SCALE GENOMIC DNA]</scope>
    <source>
        <strain evidence="4 5">EAF2021</strain>
    </source>
</reference>
<dbReference type="PANTHER" id="PTHR28570:SF3">
    <property type="entry name" value="ASPARTYL AMINOPEPTIDASE"/>
    <property type="match status" value="1"/>
</dbReference>
<dbReference type="SUPFAM" id="SSF53187">
    <property type="entry name" value="Zn-dependent exopeptidases"/>
    <property type="match status" value="1"/>
</dbReference>
<proteinExistence type="inferred from homology"/>
<keyword evidence="3" id="KW-0645">Protease</keyword>
<sequence>MEVGNELCEFIKNCPTPFQFVQHASQILLDAGYTKLYEKKDWDPTITKGFVLREERSLIAFNIGGYESGIIVGTHCDSPVLRLRKSFINQKPKVSCTTKSKEYGWFMSQTWKDRPLRLAGCVVTKNDRIIPFDSIDPVAVMPHELDDPIYGISKDTTSLLNYVCDKLKIKKMDVKKHELSFVDANPPKLIGANKDFVASQRIDNLSSTFSALKAFLNSKPNKTVNVLVVFDYEEVGSEEPTGAEGDFLSKILHKILNKFNKKEFNAFIARSLVVSNDNGHAVHPNYSSRHDEMHAPKMGEGIVLKMSPCGLYATDLTSSYPLIKAAEVANVPIQKMINRNDIESSTTIGPIVSSNLGIATVDIGLPQLAMHSIREIVAIKDVEYNVKLLIELYNRYDDYRLKNI</sequence>
<keyword evidence="3" id="KW-0378">Hydrolase</keyword>